<reference evidence="1" key="2">
    <citation type="submission" date="2020-09" db="EMBL/GenBank/DDBJ databases">
        <authorList>
            <person name="Sun Q."/>
            <person name="Ohkuma M."/>
        </authorList>
    </citation>
    <scope>NUCLEOTIDE SEQUENCE</scope>
    <source>
        <strain evidence="1">JCM 3276</strain>
    </source>
</reference>
<sequence length="143" mass="15788">MRRPLVLCLLSFLLGGVAVWLYRRRGSAADARTVDDPPTGRIPRATTEGRLTGTLDDLLNDDVLIDHNAYDERWAAVEIAPGPHPGSAFPLPDGGAPSDEYTVKGVADRFHTTESPHYPRVRAQLWFRNPADAERAGLSRWDA</sequence>
<dbReference type="AlphaFoldDB" id="A0A918G756"/>
<reference evidence="1" key="1">
    <citation type="journal article" date="2014" name="Int. J. Syst. Evol. Microbiol.">
        <title>Complete genome sequence of Corynebacterium casei LMG S-19264T (=DSM 44701T), isolated from a smear-ripened cheese.</title>
        <authorList>
            <consortium name="US DOE Joint Genome Institute (JGI-PGF)"/>
            <person name="Walter F."/>
            <person name="Albersmeier A."/>
            <person name="Kalinowski J."/>
            <person name="Ruckert C."/>
        </authorList>
    </citation>
    <scope>NUCLEOTIDE SEQUENCE</scope>
    <source>
        <strain evidence="1">JCM 3276</strain>
    </source>
</reference>
<accession>A0A918G756</accession>
<organism evidence="1 2">
    <name type="scientific">Actinokineospora fastidiosa</name>
    <dbReference type="NCBI Taxonomy" id="1816"/>
    <lineage>
        <taxon>Bacteria</taxon>
        <taxon>Bacillati</taxon>
        <taxon>Actinomycetota</taxon>
        <taxon>Actinomycetes</taxon>
        <taxon>Pseudonocardiales</taxon>
        <taxon>Pseudonocardiaceae</taxon>
        <taxon>Actinokineospora</taxon>
    </lineage>
</organism>
<evidence type="ECO:0000313" key="2">
    <source>
        <dbReference type="Proteomes" id="UP000660680"/>
    </source>
</evidence>
<keyword evidence="2" id="KW-1185">Reference proteome</keyword>
<proteinExistence type="predicted"/>
<dbReference type="Proteomes" id="UP000660680">
    <property type="component" value="Unassembled WGS sequence"/>
</dbReference>
<dbReference type="RefSeq" id="WP_189209433.1">
    <property type="nucleotide sequence ID" value="NZ_BMRB01000001.1"/>
</dbReference>
<name>A0A918G756_9PSEU</name>
<protein>
    <submittedName>
        <fullName evidence="1">Uncharacterized protein</fullName>
    </submittedName>
</protein>
<comment type="caution">
    <text evidence="1">The sequence shown here is derived from an EMBL/GenBank/DDBJ whole genome shotgun (WGS) entry which is preliminary data.</text>
</comment>
<gene>
    <name evidence="1" type="ORF">GCM10010171_14410</name>
</gene>
<evidence type="ECO:0000313" key="1">
    <source>
        <dbReference type="EMBL" id="GGS22696.1"/>
    </source>
</evidence>
<dbReference type="EMBL" id="BMRB01000001">
    <property type="protein sequence ID" value="GGS22696.1"/>
    <property type="molecule type" value="Genomic_DNA"/>
</dbReference>